<evidence type="ECO:0000313" key="2">
    <source>
        <dbReference type="Proteomes" id="UP000095472"/>
    </source>
</evidence>
<dbReference type="EMBL" id="CP182909">
    <property type="protein sequence ID" value="XPM62521.1"/>
    <property type="molecule type" value="Genomic_DNA"/>
</dbReference>
<proteinExistence type="predicted"/>
<accession>A0ACD5GR38</accession>
<reference evidence="1 2" key="1">
    <citation type="journal article" date="2016" name="Genome Announc.">
        <title>Draft Genome Sequence of the Thermotolerant Cyanobacterium Desertifilum sp. IPPAS B-1220.</title>
        <authorList>
            <person name="Mironov K.S."/>
            <person name="Sinetova M.A."/>
            <person name="Bolatkhan K."/>
            <person name="Zayadan B.K."/>
            <person name="Ustinova V.V."/>
            <person name="Kupriyanova E.V."/>
            <person name="Skrypnik A.N."/>
            <person name="Gogoleva N.E."/>
            <person name="Gogolev Y.V."/>
            <person name="Los D.A."/>
        </authorList>
    </citation>
    <scope>NUCLEOTIDE SEQUENCE [LARGE SCALE GENOMIC DNA]</scope>
    <source>
        <strain evidence="1 2">IPPAS B-1220</strain>
    </source>
</reference>
<protein>
    <submittedName>
        <fullName evidence="1">Uncharacterized protein</fullName>
    </submittedName>
</protein>
<gene>
    <name evidence="1" type="ORF">BH720_022895</name>
</gene>
<organism evidence="1 2">
    <name type="scientific">Desertifilum tharense IPPAS B-1220</name>
    <dbReference type="NCBI Taxonomy" id="1781255"/>
    <lineage>
        <taxon>Bacteria</taxon>
        <taxon>Bacillati</taxon>
        <taxon>Cyanobacteriota</taxon>
        <taxon>Cyanophyceae</taxon>
        <taxon>Desertifilales</taxon>
        <taxon>Desertifilaceae</taxon>
        <taxon>Desertifilum</taxon>
    </lineage>
</organism>
<evidence type="ECO:0000313" key="1">
    <source>
        <dbReference type="EMBL" id="XPM62521.1"/>
    </source>
</evidence>
<name>A0ACD5GR38_9CYAN</name>
<dbReference type="Proteomes" id="UP000095472">
    <property type="component" value="Chromosome"/>
</dbReference>
<keyword evidence="2" id="KW-1185">Reference proteome</keyword>
<sequence length="52" mass="5647">MNGFPSNSVRVIAPDNANKPNPLFLKVVEVFFPIASPLVDVELFYLLSGLGV</sequence>